<protein>
    <submittedName>
        <fullName evidence="1">Uncharacterized protein</fullName>
    </submittedName>
</protein>
<name>A0ABS8ZSX4_9PSEU</name>
<dbReference type="RefSeq" id="WP_233732963.1">
    <property type="nucleotide sequence ID" value="NZ_JAJVCN010000004.1"/>
</dbReference>
<gene>
    <name evidence="1" type="ORF">LWC34_49415</name>
</gene>
<sequence>MRTEVVEGAPQQIQRFAVGYEEVDGLTGVARRRALKDDREMVRDV</sequence>
<comment type="caution">
    <text evidence="1">The sequence shown here is derived from an EMBL/GenBank/DDBJ whole genome shotgun (WGS) entry which is preliminary data.</text>
</comment>
<dbReference type="Proteomes" id="UP001521150">
    <property type="component" value="Unassembled WGS sequence"/>
</dbReference>
<keyword evidence="2" id="KW-1185">Reference proteome</keyword>
<dbReference type="EMBL" id="JAJVCN010000004">
    <property type="protein sequence ID" value="MCE7010772.1"/>
    <property type="molecule type" value="Genomic_DNA"/>
</dbReference>
<evidence type="ECO:0000313" key="1">
    <source>
        <dbReference type="EMBL" id="MCE7010772.1"/>
    </source>
</evidence>
<evidence type="ECO:0000313" key="2">
    <source>
        <dbReference type="Proteomes" id="UP001521150"/>
    </source>
</evidence>
<proteinExistence type="predicted"/>
<accession>A0ABS8ZSX4</accession>
<reference evidence="1 2" key="1">
    <citation type="submission" date="2021-12" db="EMBL/GenBank/DDBJ databases">
        <title>Genome sequence of Kibdelosporangium philippinense ATCC 49844.</title>
        <authorList>
            <person name="Fedorov E.A."/>
            <person name="Omeragic M."/>
            <person name="Shalygina K.F."/>
            <person name="Maclea K.S."/>
        </authorList>
    </citation>
    <scope>NUCLEOTIDE SEQUENCE [LARGE SCALE GENOMIC DNA]</scope>
    <source>
        <strain evidence="1 2">ATCC 49844</strain>
    </source>
</reference>
<organism evidence="1 2">
    <name type="scientific">Kibdelosporangium philippinense</name>
    <dbReference type="NCBI Taxonomy" id="211113"/>
    <lineage>
        <taxon>Bacteria</taxon>
        <taxon>Bacillati</taxon>
        <taxon>Actinomycetota</taxon>
        <taxon>Actinomycetes</taxon>
        <taxon>Pseudonocardiales</taxon>
        <taxon>Pseudonocardiaceae</taxon>
        <taxon>Kibdelosporangium</taxon>
    </lineage>
</organism>